<evidence type="ECO:0000256" key="2">
    <source>
        <dbReference type="SAM" id="MobiDB-lite"/>
    </source>
</evidence>
<dbReference type="RefSeq" id="WP_039312200.1">
    <property type="nucleotide sequence ID" value="NZ_CP006905.1"/>
</dbReference>
<organism evidence="3 4">
    <name type="scientific">Clostridium baratii str. Sullivan</name>
    <dbReference type="NCBI Taxonomy" id="1415775"/>
    <lineage>
        <taxon>Bacteria</taxon>
        <taxon>Bacillati</taxon>
        <taxon>Bacillota</taxon>
        <taxon>Clostridia</taxon>
        <taxon>Eubacteriales</taxon>
        <taxon>Clostridiaceae</taxon>
        <taxon>Clostridium</taxon>
    </lineage>
</organism>
<dbReference type="AlphaFoldDB" id="A0A0A7G069"/>
<dbReference type="HOGENOM" id="CLU_001520_0_0_9"/>
<accession>A0A0A7G069</accession>
<evidence type="ECO:0000256" key="1">
    <source>
        <dbReference type="ARBA" id="ARBA00022723"/>
    </source>
</evidence>
<dbReference type="eggNOG" id="COG2132">
    <property type="taxonomic scope" value="Bacteria"/>
</dbReference>
<dbReference type="Gene3D" id="2.60.40.420">
    <property type="entry name" value="Cupredoxins - blue copper proteins"/>
    <property type="match status" value="5"/>
</dbReference>
<keyword evidence="1" id="KW-0479">Metal-binding</keyword>
<sequence>MLRKYYISAIHIPIVYNKFGDVDPNGLMYVLAENEDTVKKLVCNNHDTFENLVQPLVIRANLGDVVEIKFTNKLCFPASINVKALSYDVMTSDGAIAGDNENTVAKPNESITYRWYADIEGAFHFGDLGNSLSSEVGSNIHGLFGAIVVEAPGSTWTDPQTGYELKSGVFADIHNPYMPHFREYVTIFHDEAQVKDKFGNPPRDPMTDAIEMTHSINYRAEPMRNRMRLIMEGKACSDCVGEEVHHDSWAFGDPPDTILPRAYVGDPVRWHAIHGGVKETHMFHLHLHQWLHERQDLDSEQNDSRGLSPQQTITFDILYGAGSLQKAYGDVIYHCHLYPHFGEGMWGIFRIHDVLEDGNRKYPDGTPITKLMPLPDRKAPPKPTKDKPGFPFFIPGTVGKRSPVPPIGWKRDFPMTKLEKNALAPNYKEGALFVNPCPPNAKIRRIDIVAIQMPLIYNTAGWHDPQGRLYVLAKDEKDVLSGKKKPEPLFIRANAGECIEIHFTNKLPNEIGGNAFQELTETIFASTHVHFVKFDVLSSDGANTGWNYLTGARKDQTVVFRWYADVQLKVTFFHDHLFANTHQLHGLYGGIMIEASGSEFFDSFTGKPTIAGSQVMVTNPYIPDFREYCLAVQDWTPMFDRKGTPLEPPPAPSVMDDMGVMAFNYTNEPFQIRGGDPAYVFSSWVHGDPYTPVFQGYAGDPVRLRVIDGAHEESHAINLNRYFWHKERSDIESKMVQQRHLGISEVFTSEFALESFSGENDFDVLYYSGGMDDFWLGVWGLLRVRGTKVPFLQTLPDRKPLRDRVLPLPCPNGCAPKPPLSPGNACPKNAKVIKVHVAAIHVPIKYNKFGDYDPFGMIFVPYDDAKKVLAGEMEPKPFILTVNSGECVELTLTNMMPKKLDVPQFPEVPVKAPWPYSSRVSMHSQFAQYDPLGSDGATVGYNPDQTIGVGESITYRWYYSDLVNQALLFDFGDVMNHRKHGLFGAISAVEQNAIHRNSFTGENTSIGEQLDIINQYNPNYRQFVILQQNGIYLVDKDGNLLSKFFFNPELEPDGEEFDTEDQGMKGINLRSEPFFNRLKAGSTIAEVFSNESGEPSTPNFKAHVGDTVTIKVLMPADKPRASSFILHEHAHRQQTEDVNSEVIGTQGEVSVGGSYKQEIFTGAGGNQLKAGDYMYRSGSITWDVESGMWGYVTVLDKESDEIEKL</sequence>
<dbReference type="OrthoDB" id="9757546at2"/>
<dbReference type="InterPro" id="IPR002355">
    <property type="entry name" value="Cu_oxidase_Cu_BS"/>
</dbReference>
<dbReference type="Proteomes" id="UP000030635">
    <property type="component" value="Chromosome"/>
</dbReference>
<dbReference type="PROSITE" id="PS00080">
    <property type="entry name" value="MULTICOPPER_OXIDASE2"/>
    <property type="match status" value="1"/>
</dbReference>
<name>A0A0A7G069_9CLOT</name>
<keyword evidence="4" id="KW-1185">Reference proteome</keyword>
<dbReference type="STRING" id="1561.NPD11_1986"/>
<feature type="region of interest" description="Disordered" evidence="2">
    <location>
        <begin position="366"/>
        <end position="392"/>
    </location>
</feature>
<dbReference type="SUPFAM" id="SSF49503">
    <property type="entry name" value="Cupredoxins"/>
    <property type="match status" value="6"/>
</dbReference>
<dbReference type="GO" id="GO:0005507">
    <property type="term" value="F:copper ion binding"/>
    <property type="evidence" value="ECO:0007669"/>
    <property type="project" value="InterPro"/>
</dbReference>
<gene>
    <name evidence="3" type="ORF">U729_1009</name>
</gene>
<protein>
    <submittedName>
        <fullName evidence="3">Multicopper oxidase family protein</fullName>
    </submittedName>
</protein>
<evidence type="ECO:0000313" key="4">
    <source>
        <dbReference type="Proteomes" id="UP000030635"/>
    </source>
</evidence>
<proteinExistence type="predicted"/>
<evidence type="ECO:0000313" key="3">
    <source>
        <dbReference type="EMBL" id="AIY84476.1"/>
    </source>
</evidence>
<reference evidence="3 4" key="1">
    <citation type="journal article" date="2015" name="Infect. Genet. Evol.">
        <title>Genomic sequences of six botulinum neurotoxin-producing strains representing three clostridial species illustrate the mobility and diversity of botulinum neurotoxin genes.</title>
        <authorList>
            <person name="Smith T.J."/>
            <person name="Hill K.K."/>
            <person name="Xie G."/>
            <person name="Foley B.T."/>
            <person name="Williamson C.H."/>
            <person name="Foster J.T."/>
            <person name="Johnson S.L."/>
            <person name="Chertkov O."/>
            <person name="Teshima H."/>
            <person name="Gibbons H.S."/>
            <person name="Johnsky L.A."/>
            <person name="Karavis M.A."/>
            <person name="Smith L.A."/>
        </authorList>
    </citation>
    <scope>NUCLEOTIDE SEQUENCE [LARGE SCALE GENOMIC DNA]</scope>
    <source>
        <strain evidence="3">Sullivan</strain>
    </source>
</reference>
<dbReference type="InterPro" id="IPR008972">
    <property type="entry name" value="Cupredoxin"/>
</dbReference>
<feature type="compositionally biased region" description="Basic and acidic residues" evidence="2">
    <location>
        <begin position="375"/>
        <end position="388"/>
    </location>
</feature>
<dbReference type="EMBL" id="CP006905">
    <property type="protein sequence ID" value="AIY84476.1"/>
    <property type="molecule type" value="Genomic_DNA"/>
</dbReference>
<dbReference type="KEGG" id="cbv:U729_1009"/>